<dbReference type="STRING" id="354355.SAMN05660816_02804"/>
<keyword evidence="2" id="KW-1185">Reference proteome</keyword>
<name>A0A1V9DXL7_9BACT</name>
<proteinExistence type="predicted"/>
<reference evidence="2" key="1">
    <citation type="submission" date="2016-04" db="EMBL/GenBank/DDBJ databases">
        <authorList>
            <person name="Chen L."/>
            <person name="Zhuang W."/>
            <person name="Wang G."/>
        </authorList>
    </citation>
    <scope>NUCLEOTIDE SEQUENCE [LARGE SCALE GENOMIC DNA]</scope>
    <source>
        <strain evidence="2">17621</strain>
    </source>
</reference>
<evidence type="ECO:0000313" key="2">
    <source>
        <dbReference type="Proteomes" id="UP000192610"/>
    </source>
</evidence>
<organism evidence="1 2">
    <name type="scientific">Niastella yeongjuensis</name>
    <dbReference type="NCBI Taxonomy" id="354355"/>
    <lineage>
        <taxon>Bacteria</taxon>
        <taxon>Pseudomonadati</taxon>
        <taxon>Bacteroidota</taxon>
        <taxon>Chitinophagia</taxon>
        <taxon>Chitinophagales</taxon>
        <taxon>Chitinophagaceae</taxon>
        <taxon>Niastella</taxon>
    </lineage>
</organism>
<gene>
    <name evidence="1" type="ORF">A4H97_17995</name>
</gene>
<evidence type="ECO:0008006" key="3">
    <source>
        <dbReference type="Google" id="ProtNLM"/>
    </source>
</evidence>
<dbReference type="RefSeq" id="WP_081204622.1">
    <property type="nucleotide sequence ID" value="NZ_FOCZ01000004.1"/>
</dbReference>
<evidence type="ECO:0000313" key="1">
    <source>
        <dbReference type="EMBL" id="OQP38617.1"/>
    </source>
</evidence>
<protein>
    <recommendedName>
        <fullName evidence="3">Phage tail collar domain-containing protein</fullName>
    </recommendedName>
</protein>
<dbReference type="OrthoDB" id="9810174at2"/>
<comment type="caution">
    <text evidence="1">The sequence shown here is derived from an EMBL/GenBank/DDBJ whole genome shotgun (WGS) entry which is preliminary data.</text>
</comment>
<accession>A0A1V9DXL7</accession>
<dbReference type="Proteomes" id="UP000192610">
    <property type="component" value="Unassembled WGS sequence"/>
</dbReference>
<dbReference type="AlphaFoldDB" id="A0A1V9DXL7"/>
<dbReference type="SUPFAM" id="SSF88874">
    <property type="entry name" value="Receptor-binding domain of short tail fibre protein gp12"/>
    <property type="match status" value="1"/>
</dbReference>
<dbReference type="EMBL" id="LVXG01000082">
    <property type="protein sequence ID" value="OQP38617.1"/>
    <property type="molecule type" value="Genomic_DNA"/>
</dbReference>
<sequence length="146" mass="16104">MQKNADLGNVQYSVLEPAVFRQVNGEGWVLMDGRNIQDSELFRLSGLTILPDARGLFLRSMNEGRDVNQGDADGNRAIGNYQADAFKSHAHQISPAHAVMDNDLGTNGCEGGHDVRYGRSVMSSSEYGGLETRPRNISLYLYIKIN</sequence>